<dbReference type="GO" id="GO:0043531">
    <property type="term" value="F:ADP binding"/>
    <property type="evidence" value="ECO:0007669"/>
    <property type="project" value="InterPro"/>
</dbReference>
<dbReference type="InterPro" id="IPR044974">
    <property type="entry name" value="Disease_R_plants"/>
</dbReference>
<keyword evidence="1" id="KW-0520">NAD</keyword>
<dbReference type="InterPro" id="IPR027417">
    <property type="entry name" value="P-loop_NTPase"/>
</dbReference>
<dbReference type="SUPFAM" id="SSF52540">
    <property type="entry name" value="P-loop containing nucleoside triphosphate hydrolases"/>
    <property type="match status" value="1"/>
</dbReference>
<dbReference type="FunFam" id="3.40.50.10140:FF:000007">
    <property type="entry name" value="Disease resistance protein (TIR-NBS-LRR class)"/>
    <property type="match status" value="1"/>
</dbReference>
<protein>
    <submittedName>
        <fullName evidence="3">Toll/interleukin-1 receptor (TIR) domain-containing protein</fullName>
    </submittedName>
</protein>
<evidence type="ECO:0000256" key="1">
    <source>
        <dbReference type="ARBA" id="ARBA00023027"/>
    </source>
</evidence>
<dbReference type="InterPro" id="IPR002182">
    <property type="entry name" value="NB-ARC"/>
</dbReference>
<dbReference type="GO" id="GO:0007165">
    <property type="term" value="P:signal transduction"/>
    <property type="evidence" value="ECO:0007669"/>
    <property type="project" value="InterPro"/>
</dbReference>
<dbReference type="Gene3D" id="3.40.50.10140">
    <property type="entry name" value="Toll/interleukin-1 receptor homology (TIR) domain"/>
    <property type="match status" value="1"/>
</dbReference>
<dbReference type="EMBL" id="BKCJ010436581">
    <property type="protein sequence ID" value="GFA50986.1"/>
    <property type="molecule type" value="Genomic_DNA"/>
</dbReference>
<evidence type="ECO:0000313" key="3">
    <source>
        <dbReference type="EMBL" id="GFA50986.1"/>
    </source>
</evidence>
<feature type="domain" description="TIR" evidence="2">
    <location>
        <begin position="13"/>
        <end position="176"/>
    </location>
</feature>
<dbReference type="GO" id="GO:0006952">
    <property type="term" value="P:defense response"/>
    <property type="evidence" value="ECO:0007669"/>
    <property type="project" value="InterPro"/>
</dbReference>
<comment type="caution">
    <text evidence="3">The sequence shown here is derived from an EMBL/GenBank/DDBJ whole genome shotgun (WGS) entry which is preliminary data.</text>
</comment>
<organism evidence="3">
    <name type="scientific">Tanacetum cinerariifolium</name>
    <name type="common">Dalmatian daisy</name>
    <name type="synonym">Chrysanthemum cinerariifolium</name>
    <dbReference type="NCBI Taxonomy" id="118510"/>
    <lineage>
        <taxon>Eukaryota</taxon>
        <taxon>Viridiplantae</taxon>
        <taxon>Streptophyta</taxon>
        <taxon>Embryophyta</taxon>
        <taxon>Tracheophyta</taxon>
        <taxon>Spermatophyta</taxon>
        <taxon>Magnoliopsida</taxon>
        <taxon>eudicotyledons</taxon>
        <taxon>Gunneridae</taxon>
        <taxon>Pentapetalae</taxon>
        <taxon>asterids</taxon>
        <taxon>campanulids</taxon>
        <taxon>Asterales</taxon>
        <taxon>Asteraceae</taxon>
        <taxon>Asteroideae</taxon>
        <taxon>Anthemideae</taxon>
        <taxon>Anthemidinae</taxon>
        <taxon>Tanacetum</taxon>
    </lineage>
</organism>
<keyword evidence="3" id="KW-0675">Receptor</keyword>
<name>A0A699JSA4_TANCI</name>
<sequence length="233" mass="26107">MASTSTSSFQKSFKYDVFLSFRGEDTRNNFVSHLYKALEQHGIQTYKDDEKIEKGKTMDTQLMESIEDSRFFIIVFSKDYASSSWCLDELVNIMECRKASEQTAYPVFYDVEPTEVRKQSGPVGEGFKKHENKEAAGKWRKALNEVGNLAGWESKNTNGDESKLIEIIVEDIFQKICSTGSSVDGNLVGMETRIEALLSSLELDAPDVRMIGIWGMGGGGKTTLATTIFNQIC</sequence>
<reference evidence="3" key="1">
    <citation type="journal article" date="2019" name="Sci. Rep.">
        <title>Draft genome of Tanacetum cinerariifolium, the natural source of mosquito coil.</title>
        <authorList>
            <person name="Yamashiro T."/>
            <person name="Shiraishi A."/>
            <person name="Satake H."/>
            <person name="Nakayama K."/>
        </authorList>
    </citation>
    <scope>NUCLEOTIDE SEQUENCE</scope>
</reference>
<gene>
    <name evidence="3" type="ORF">Tci_622958</name>
</gene>
<dbReference type="PROSITE" id="PS50104">
    <property type="entry name" value="TIR"/>
    <property type="match status" value="1"/>
</dbReference>
<dbReference type="Pfam" id="PF01582">
    <property type="entry name" value="TIR"/>
    <property type="match status" value="1"/>
</dbReference>
<dbReference type="AlphaFoldDB" id="A0A699JSA4"/>
<dbReference type="Pfam" id="PF00931">
    <property type="entry name" value="NB-ARC"/>
    <property type="match status" value="1"/>
</dbReference>
<dbReference type="InterPro" id="IPR035897">
    <property type="entry name" value="Toll_tir_struct_dom_sf"/>
</dbReference>
<feature type="non-terminal residue" evidence="3">
    <location>
        <position position="233"/>
    </location>
</feature>
<proteinExistence type="predicted"/>
<dbReference type="PANTHER" id="PTHR11017:SF544">
    <property type="entry name" value="ADP-RIBOSYL CYCLASE_CYCLIC ADP-RIBOSE HYDROLASE"/>
    <property type="match status" value="1"/>
</dbReference>
<dbReference type="SUPFAM" id="SSF52200">
    <property type="entry name" value="Toll/Interleukin receptor TIR domain"/>
    <property type="match status" value="1"/>
</dbReference>
<dbReference type="PANTHER" id="PTHR11017">
    <property type="entry name" value="LEUCINE-RICH REPEAT-CONTAINING PROTEIN"/>
    <property type="match status" value="1"/>
</dbReference>
<dbReference type="SMART" id="SM00255">
    <property type="entry name" value="TIR"/>
    <property type="match status" value="1"/>
</dbReference>
<dbReference type="InterPro" id="IPR000157">
    <property type="entry name" value="TIR_dom"/>
</dbReference>
<dbReference type="Gene3D" id="3.40.50.300">
    <property type="entry name" value="P-loop containing nucleotide triphosphate hydrolases"/>
    <property type="match status" value="1"/>
</dbReference>
<accession>A0A699JSA4</accession>
<evidence type="ECO:0000259" key="2">
    <source>
        <dbReference type="PROSITE" id="PS50104"/>
    </source>
</evidence>